<dbReference type="STRING" id="92835.RS81_01454"/>
<protein>
    <submittedName>
        <fullName evidence="2">ATP-dependent protease La (LON) domain protein</fullName>
    </submittedName>
</protein>
<evidence type="ECO:0000313" key="2">
    <source>
        <dbReference type="EMBL" id="KJL40910.1"/>
    </source>
</evidence>
<proteinExistence type="predicted"/>
<gene>
    <name evidence="2" type="ORF">RS81_01454</name>
</gene>
<dbReference type="Gene3D" id="2.30.130.40">
    <property type="entry name" value="LON domain-like"/>
    <property type="match status" value="1"/>
</dbReference>
<dbReference type="InterPro" id="IPR046336">
    <property type="entry name" value="Lon_prtase_N_sf"/>
</dbReference>
<keyword evidence="2" id="KW-0645">Protease</keyword>
<dbReference type="GO" id="GO:0006508">
    <property type="term" value="P:proteolysis"/>
    <property type="evidence" value="ECO:0007669"/>
    <property type="project" value="UniProtKB-KW"/>
</dbReference>
<accession>A0A0M2HA64</accession>
<dbReference type="InterPro" id="IPR003111">
    <property type="entry name" value="Lon_prtase_N"/>
</dbReference>
<reference evidence="2 3" key="1">
    <citation type="submission" date="2015-02" db="EMBL/GenBank/DDBJ databases">
        <title>Draft genome sequences of ten Microbacterium spp. with emphasis on heavy metal contaminated environments.</title>
        <authorList>
            <person name="Corretto E."/>
        </authorList>
    </citation>
    <scope>NUCLEOTIDE SEQUENCE [LARGE SCALE GENOMIC DNA]</scope>
    <source>
        <strain evidence="2 3">DSM 12510</strain>
    </source>
</reference>
<dbReference type="OrthoDB" id="25394at2"/>
<keyword evidence="3" id="KW-1185">Reference proteome</keyword>
<dbReference type="GO" id="GO:0008233">
    <property type="term" value="F:peptidase activity"/>
    <property type="evidence" value="ECO:0007669"/>
    <property type="project" value="UniProtKB-KW"/>
</dbReference>
<evidence type="ECO:0000259" key="1">
    <source>
        <dbReference type="PROSITE" id="PS51787"/>
    </source>
</evidence>
<dbReference type="Pfam" id="PF02190">
    <property type="entry name" value="LON_substr_bdg"/>
    <property type="match status" value="1"/>
</dbReference>
<dbReference type="SUPFAM" id="SSF88697">
    <property type="entry name" value="PUA domain-like"/>
    <property type="match status" value="1"/>
</dbReference>
<feature type="domain" description="Lon N-terminal" evidence="1">
    <location>
        <begin position="2"/>
        <end position="199"/>
    </location>
</feature>
<dbReference type="RefSeq" id="WP_045275407.1">
    <property type="nucleotide sequence ID" value="NZ_BAAAUP010000008.1"/>
</dbReference>
<dbReference type="EMBL" id="JYIZ01000045">
    <property type="protein sequence ID" value="KJL40910.1"/>
    <property type="molecule type" value="Genomic_DNA"/>
</dbReference>
<dbReference type="PATRIC" id="fig|92835.4.peg.1473"/>
<dbReference type="AlphaFoldDB" id="A0A0M2HA64"/>
<keyword evidence="2" id="KW-0378">Hydrolase</keyword>
<dbReference type="PANTHER" id="PTHR46732:SF8">
    <property type="entry name" value="ATP-DEPENDENT PROTEASE LA (LON) DOMAIN PROTEIN"/>
    <property type="match status" value="1"/>
</dbReference>
<organism evidence="2 3">
    <name type="scientific">Microbacterium terrae</name>
    <dbReference type="NCBI Taxonomy" id="69369"/>
    <lineage>
        <taxon>Bacteria</taxon>
        <taxon>Bacillati</taxon>
        <taxon>Actinomycetota</taxon>
        <taxon>Actinomycetes</taxon>
        <taxon>Micrococcales</taxon>
        <taxon>Microbacteriaceae</taxon>
        <taxon>Microbacterium</taxon>
    </lineage>
</organism>
<dbReference type="SMART" id="SM00464">
    <property type="entry name" value="LON"/>
    <property type="match status" value="1"/>
</dbReference>
<name>A0A0M2HA64_9MICO</name>
<dbReference type="Proteomes" id="UP000033956">
    <property type="component" value="Unassembled WGS sequence"/>
</dbReference>
<dbReference type="InterPro" id="IPR015947">
    <property type="entry name" value="PUA-like_sf"/>
</dbReference>
<dbReference type="PANTHER" id="PTHR46732">
    <property type="entry name" value="ATP-DEPENDENT PROTEASE LA (LON) DOMAIN PROTEIN"/>
    <property type="match status" value="1"/>
</dbReference>
<dbReference type="PROSITE" id="PS51787">
    <property type="entry name" value="LON_N"/>
    <property type="match status" value="1"/>
</dbReference>
<comment type="caution">
    <text evidence="2">The sequence shown here is derived from an EMBL/GenBank/DDBJ whole genome shotgun (WGS) entry which is preliminary data.</text>
</comment>
<sequence length="214" mass="23076">MAPVAMFPLGSVLLPHTPLALRLFEPRYLTMLGRLLDDEDPQFGVVLIERGSEVGGEDQRSRIGTMARIVQVESAAEAMHVVAVGGERVEVTAWLDDDPYPRADVTTLAALEWDDALGPLLAEAEAIVRRVVARATLLGELTESVRWDAATELSDDPIESTWQLAAIAPLGDFDRQTLLHATTAGGLLRQIIDLTLEQDLVLGASGTADGPDED</sequence>
<evidence type="ECO:0000313" key="3">
    <source>
        <dbReference type="Proteomes" id="UP000033956"/>
    </source>
</evidence>